<evidence type="ECO:0000256" key="1">
    <source>
        <dbReference type="SAM" id="MobiDB-lite"/>
    </source>
</evidence>
<dbReference type="Gene3D" id="1.25.40.10">
    <property type="entry name" value="Tetratricopeptide repeat domain"/>
    <property type="match status" value="1"/>
</dbReference>
<reference evidence="2 3" key="1">
    <citation type="submission" date="2024-02" db="EMBL/GenBank/DDBJ databases">
        <authorList>
            <person name="Vignale AGUSTIN F."/>
            <person name="Sosa J E."/>
            <person name="Modenutti C."/>
        </authorList>
    </citation>
    <scope>NUCLEOTIDE SEQUENCE [LARGE SCALE GENOMIC DNA]</scope>
</reference>
<dbReference type="Proteomes" id="UP001642360">
    <property type="component" value="Unassembled WGS sequence"/>
</dbReference>
<feature type="region of interest" description="Disordered" evidence="1">
    <location>
        <begin position="1"/>
        <end position="33"/>
    </location>
</feature>
<feature type="region of interest" description="Disordered" evidence="1">
    <location>
        <begin position="736"/>
        <end position="760"/>
    </location>
</feature>
<accession>A0ABC8V339</accession>
<dbReference type="PANTHER" id="PTHR45181">
    <property type="entry name" value="HEAT SHOCK PROTEIN DNAJ WITH TETRATRICOPEPTIDE REPEAT-CONTAINING PROTEIN"/>
    <property type="match status" value="1"/>
</dbReference>
<proteinExistence type="predicted"/>
<dbReference type="EMBL" id="CAUOFW020010080">
    <property type="protein sequence ID" value="CAK9187689.1"/>
    <property type="molecule type" value="Genomic_DNA"/>
</dbReference>
<dbReference type="SMART" id="SM00028">
    <property type="entry name" value="TPR"/>
    <property type="match status" value="2"/>
</dbReference>
<keyword evidence="3" id="KW-1185">Reference proteome</keyword>
<organism evidence="2 3">
    <name type="scientific">Ilex paraguariensis</name>
    <name type="common">yerba mate</name>
    <dbReference type="NCBI Taxonomy" id="185542"/>
    <lineage>
        <taxon>Eukaryota</taxon>
        <taxon>Viridiplantae</taxon>
        <taxon>Streptophyta</taxon>
        <taxon>Embryophyta</taxon>
        <taxon>Tracheophyta</taxon>
        <taxon>Spermatophyta</taxon>
        <taxon>Magnoliopsida</taxon>
        <taxon>eudicotyledons</taxon>
        <taxon>Gunneridae</taxon>
        <taxon>Pentapetalae</taxon>
        <taxon>asterids</taxon>
        <taxon>campanulids</taxon>
        <taxon>Aquifoliales</taxon>
        <taxon>Aquifoliaceae</taxon>
        <taxon>Ilex</taxon>
    </lineage>
</organism>
<gene>
    <name evidence="2" type="ORF">ILEXP_LOCUS58273</name>
</gene>
<evidence type="ECO:0000313" key="3">
    <source>
        <dbReference type="Proteomes" id="UP001642360"/>
    </source>
</evidence>
<dbReference type="PANTHER" id="PTHR45181:SF4">
    <property type="entry name" value="HEAT SHOCK PROTEIN DNAJ WITH TETRATRICOPEPTIDE REPEAT-CONTAINING PROTEIN"/>
    <property type="match status" value="1"/>
</dbReference>
<sequence>MNSSNLDNDFSGFNAPSLGSGKPSLGSASSGLSKPRLFKMRKQMGSHNARSMPASDSRRVDLGSNPFRSSFENLNLGSEMGSSGLGNLGAFGENRTIGEGDLNSGVSSSCGNVRNKVLDDMKKLNIGSEQGNVNVDSNVFNMNMSENRKGVFPFESGCKDSGFDGNGASKLPEEMRKLNIDNSANVESLQDDQGVESNISENDKTHFWFGSVQNASNSFGSRVIRELPNEMKKLNIQSTTVDRDSVIHDTGHVNNYPSRSSSKSSDSLAWFPERYKNLNAEDSVNTCAGEKKEDNKNTSDKNSFIFGTSTKIDGRRAENMISDEIRKLKIGSETGDSFNQMHTGLHSKECANERHPQNLGNEKFQGVSNSVPTEFIFQLGAQAKSFSGINVSIDHQNNDCTARAHVPTASSFSFSSTDIPFQSAGNVYEVPSMDRPEKKIEFSFTSKRDSNRTPFTEFEKPNPKGNLFSGINRKLETKRESARDTKLKKKKGKLKKPTPVELRLAQDFVLEERSSPENPDSFESYSPMDVSPYHETLEDNNCLAETSVTLGEAFDLDDHCTLSASHRTVSDDAVDEILVPATQRLAVNGGSDVECTDAKEEDFEHFSDKFAGAEAPSDESISAAETDSFKSASETLDYTIDSFVTATDTEVSSGSTIERQDSDGRGQFSHASISEDIGRTSFTFAAFSCAQGQSSATTRQHKKKNRLKVGLDSYSSTPNAKVPYAPSSVKFFPVPGNSPLLSPRQGQRGDAPALSRTDRDKCDAVKEEVGQETVSTPFASIAAQEACEKWRLRGNQAYAKGDTTKAEDCYTRGVNSVSQNETSRSCLRALMLCYSNRAAARMSLGRMREALEDCMRAAALDPNFLRVQVRAAK</sequence>
<protein>
    <submittedName>
        <fullName evidence="2">Uncharacterized protein</fullName>
    </submittedName>
</protein>
<dbReference type="SUPFAM" id="SSF48452">
    <property type="entry name" value="TPR-like"/>
    <property type="match status" value="1"/>
</dbReference>
<feature type="compositionally biased region" description="Low complexity" evidence="1">
    <location>
        <begin position="15"/>
        <end position="33"/>
    </location>
</feature>
<feature type="region of interest" description="Disordered" evidence="1">
    <location>
        <begin position="43"/>
        <end position="62"/>
    </location>
</feature>
<evidence type="ECO:0000313" key="2">
    <source>
        <dbReference type="EMBL" id="CAK9187689.1"/>
    </source>
</evidence>
<comment type="caution">
    <text evidence="2">The sequence shown here is derived from an EMBL/GenBank/DDBJ whole genome shotgun (WGS) entry which is preliminary data.</text>
</comment>
<dbReference type="AlphaFoldDB" id="A0ABC8V339"/>
<name>A0ABC8V339_9AQUA</name>
<dbReference type="InterPro" id="IPR011990">
    <property type="entry name" value="TPR-like_helical_dom_sf"/>
</dbReference>
<dbReference type="InterPro" id="IPR019734">
    <property type="entry name" value="TPR_rpt"/>
</dbReference>